<organism evidence="2 3">
    <name type="scientific">Microbacterium sediminicola</name>
    <dbReference type="NCBI Taxonomy" id="415210"/>
    <lineage>
        <taxon>Bacteria</taxon>
        <taxon>Bacillati</taxon>
        <taxon>Actinomycetota</taxon>
        <taxon>Actinomycetes</taxon>
        <taxon>Micrococcales</taxon>
        <taxon>Microbacteriaceae</taxon>
        <taxon>Microbacterium</taxon>
    </lineage>
</organism>
<keyword evidence="1" id="KW-1133">Transmembrane helix</keyword>
<accession>A0ABP4TFE3</accession>
<protein>
    <recommendedName>
        <fullName evidence="4">Alpha/beta hydrolase family protein</fullName>
    </recommendedName>
</protein>
<dbReference type="Pfam" id="PF02450">
    <property type="entry name" value="LCAT"/>
    <property type="match status" value="1"/>
</dbReference>
<name>A0ABP4TFE3_9MICO</name>
<dbReference type="EMBL" id="BAAAPL010000001">
    <property type="protein sequence ID" value="GAA1687274.1"/>
    <property type="molecule type" value="Genomic_DNA"/>
</dbReference>
<dbReference type="SUPFAM" id="SSF53474">
    <property type="entry name" value="alpha/beta-Hydrolases"/>
    <property type="match status" value="1"/>
</dbReference>
<dbReference type="Gene3D" id="3.40.50.1820">
    <property type="entry name" value="alpha/beta hydrolase"/>
    <property type="match status" value="1"/>
</dbReference>
<dbReference type="InterPro" id="IPR003386">
    <property type="entry name" value="LACT/PDAT_acylTrfase"/>
</dbReference>
<evidence type="ECO:0000256" key="1">
    <source>
        <dbReference type="SAM" id="Phobius"/>
    </source>
</evidence>
<dbReference type="InterPro" id="IPR029058">
    <property type="entry name" value="AB_hydrolase_fold"/>
</dbReference>
<gene>
    <name evidence="2" type="ORF">GCM10009808_00370</name>
</gene>
<keyword evidence="3" id="KW-1185">Reference proteome</keyword>
<evidence type="ECO:0008006" key="4">
    <source>
        <dbReference type="Google" id="ProtNLM"/>
    </source>
</evidence>
<reference evidence="3" key="1">
    <citation type="journal article" date="2019" name="Int. J. Syst. Evol. Microbiol.">
        <title>The Global Catalogue of Microorganisms (GCM) 10K type strain sequencing project: providing services to taxonomists for standard genome sequencing and annotation.</title>
        <authorList>
            <consortium name="The Broad Institute Genomics Platform"/>
            <consortium name="The Broad Institute Genome Sequencing Center for Infectious Disease"/>
            <person name="Wu L."/>
            <person name="Ma J."/>
        </authorList>
    </citation>
    <scope>NUCLEOTIDE SEQUENCE [LARGE SCALE GENOMIC DNA]</scope>
    <source>
        <strain evidence="3">JCM 15577</strain>
    </source>
</reference>
<feature type="transmembrane region" description="Helical" evidence="1">
    <location>
        <begin position="21"/>
        <end position="45"/>
    </location>
</feature>
<keyword evidence="1" id="KW-0812">Transmembrane</keyword>
<comment type="caution">
    <text evidence="2">The sequence shown here is derived from an EMBL/GenBank/DDBJ whole genome shotgun (WGS) entry which is preliminary data.</text>
</comment>
<proteinExistence type="predicted"/>
<evidence type="ECO:0000313" key="3">
    <source>
        <dbReference type="Proteomes" id="UP001501690"/>
    </source>
</evidence>
<keyword evidence="1" id="KW-0472">Membrane</keyword>
<sequence>MRGGYRGPAAKDKPSSRRGRIIGLALAPILTVGALFAMPTVAVAVENSTPNERSPTVTTVAAPTAYEASCLADLAPYLERLDDGEDVQNPVLLVHGWLSTAESTEGAEISSSPFSRDVLWTSDNTDADDIRSLQERLAALPDTSVFAFDYSSIAALWVGHTATAPALAGAIECLAELSGQDVDIIAHSMGGLALRFALGGSNGGVTEHVGQVITVATPEEGSDIANNVLTIGGAAQTAFASTSVLANVVLPAVVGICNTELESDARSGCDIPPSVRTIMAIAGDGGQALQTGSAQLQTIPEWPSDVPVHAVAGDYRIHLTVGLLPAPALEAAQSFAGFFGLGIAPLVDMIVEPGDGIVGVASATAGADSQFVAQCELDADWSTVAGTEAWGAIIDEAGGIPPFGGPCAHDSLFVNQDVVDDIVATIAASR</sequence>
<evidence type="ECO:0000313" key="2">
    <source>
        <dbReference type="EMBL" id="GAA1687274.1"/>
    </source>
</evidence>
<dbReference type="Proteomes" id="UP001501690">
    <property type="component" value="Unassembled WGS sequence"/>
</dbReference>